<dbReference type="AlphaFoldDB" id="A0A4U2ZC59"/>
<dbReference type="SUPFAM" id="SSF54523">
    <property type="entry name" value="Pili subunits"/>
    <property type="match status" value="1"/>
</dbReference>
<comment type="caution">
    <text evidence="3">The sequence shown here is derived from an EMBL/GenBank/DDBJ whole genome shotgun (WGS) entry which is preliminary data.</text>
</comment>
<organism evidence="3 4">
    <name type="scientific">Sulfurimonas crateris</name>
    <dbReference type="NCBI Taxonomy" id="2574727"/>
    <lineage>
        <taxon>Bacteria</taxon>
        <taxon>Pseudomonadati</taxon>
        <taxon>Campylobacterota</taxon>
        <taxon>Epsilonproteobacteria</taxon>
        <taxon>Campylobacterales</taxon>
        <taxon>Sulfurimonadaceae</taxon>
        <taxon>Sulfurimonas</taxon>
    </lineage>
</organism>
<dbReference type="Proteomes" id="UP000309561">
    <property type="component" value="Unassembled WGS sequence"/>
</dbReference>
<dbReference type="InterPro" id="IPR045584">
    <property type="entry name" value="Pilin-like"/>
</dbReference>
<dbReference type="OrthoDB" id="5349145at2"/>
<evidence type="ECO:0000313" key="3">
    <source>
        <dbReference type="EMBL" id="TKI71170.1"/>
    </source>
</evidence>
<accession>A0A4U2ZC59</accession>
<proteinExistence type="predicted"/>
<keyword evidence="2" id="KW-0812">Transmembrane</keyword>
<keyword evidence="2" id="KW-1133">Transmembrane helix</keyword>
<keyword evidence="2" id="KW-0472">Membrane</keyword>
<dbReference type="RefSeq" id="WP_137011733.1">
    <property type="nucleotide sequence ID" value="NZ_SZPX01000001.1"/>
</dbReference>
<gene>
    <name evidence="3" type="ORF">FCU45_01965</name>
</gene>
<dbReference type="InterPro" id="IPR012902">
    <property type="entry name" value="N_methyl_site"/>
</dbReference>
<evidence type="ECO:0000256" key="1">
    <source>
        <dbReference type="ARBA" id="ARBA00022481"/>
    </source>
</evidence>
<evidence type="ECO:0000256" key="2">
    <source>
        <dbReference type="SAM" id="Phobius"/>
    </source>
</evidence>
<dbReference type="GO" id="GO:0015628">
    <property type="term" value="P:protein secretion by the type II secretion system"/>
    <property type="evidence" value="ECO:0007669"/>
    <property type="project" value="InterPro"/>
</dbReference>
<dbReference type="Pfam" id="PF07963">
    <property type="entry name" value="N_methyl"/>
    <property type="match status" value="1"/>
</dbReference>
<name>A0A4U2ZC59_9BACT</name>
<reference evidence="3 4" key="1">
    <citation type="submission" date="2019-04" db="EMBL/GenBank/DDBJ databases">
        <title>Sulfurimonas crateris sp. nov. a facultative anaerobic sulfur-oxidizing chemolithautotrophic bacterium isolated from a terrestrial mud vulcano.</title>
        <authorList>
            <person name="Ratnikova N.M."/>
            <person name="Slobodkin A.I."/>
            <person name="Merkel A.Y."/>
            <person name="Novikov A."/>
            <person name="Bonch-Osmolovskaya E.A."/>
            <person name="Slobodkina G.B."/>
        </authorList>
    </citation>
    <scope>NUCLEOTIDE SEQUENCE [LARGE SCALE GENOMIC DNA]</scope>
    <source>
        <strain evidence="3 4">SN118</strain>
    </source>
</reference>
<dbReference type="PRINTS" id="PR00813">
    <property type="entry name" value="BCTERIALGSPG"/>
</dbReference>
<feature type="transmembrane region" description="Helical" evidence="2">
    <location>
        <begin position="6"/>
        <end position="27"/>
    </location>
</feature>
<dbReference type="EMBL" id="SZPX01000001">
    <property type="protein sequence ID" value="TKI71170.1"/>
    <property type="molecule type" value="Genomic_DNA"/>
</dbReference>
<keyword evidence="1" id="KW-0488">Methylation</keyword>
<protein>
    <submittedName>
        <fullName evidence="3">Prepilin-type N-terminal cleavage/methylation domain-containing protein</fullName>
    </submittedName>
</protein>
<dbReference type="NCBIfam" id="TIGR02532">
    <property type="entry name" value="IV_pilin_GFxxxE"/>
    <property type="match status" value="1"/>
</dbReference>
<dbReference type="Gene3D" id="3.30.700.10">
    <property type="entry name" value="Glycoprotein, Type 4 Pilin"/>
    <property type="match status" value="1"/>
</dbReference>
<sequence>MKFSRAFTIIELVFVIVVLGILMSIALPKLSDTVVQADIAKGRGDVATIRSAIANERKSNVIRGSASYPTTLDDATGLFGAILTYPMTNSATSGNWNKTADNQYRFYIGSTPTTFTYDPDTGIFTCTSGSNNCDDLVD</sequence>
<evidence type="ECO:0000313" key="4">
    <source>
        <dbReference type="Proteomes" id="UP000309561"/>
    </source>
</evidence>
<keyword evidence="4" id="KW-1185">Reference proteome</keyword>
<dbReference type="InterPro" id="IPR000983">
    <property type="entry name" value="Bac_GSPG_pilin"/>
</dbReference>
<dbReference type="GO" id="GO:0015627">
    <property type="term" value="C:type II protein secretion system complex"/>
    <property type="evidence" value="ECO:0007669"/>
    <property type="project" value="InterPro"/>
</dbReference>